<dbReference type="Pfam" id="PF00732">
    <property type="entry name" value="GMC_oxred_N"/>
    <property type="match status" value="1"/>
</dbReference>
<dbReference type="InterPro" id="IPR036188">
    <property type="entry name" value="FAD/NAD-bd_sf"/>
</dbReference>
<dbReference type="PANTHER" id="PTHR11552:SF115">
    <property type="entry name" value="DEHYDROGENASE XPTC-RELATED"/>
    <property type="match status" value="1"/>
</dbReference>
<feature type="domain" description="Glucose-methanol-choline oxidoreductase N-terminal" evidence="3">
    <location>
        <begin position="312"/>
        <end position="326"/>
    </location>
</feature>
<dbReference type="PIRSF" id="PIRSF000137">
    <property type="entry name" value="Alcohol_oxidase"/>
    <property type="match status" value="1"/>
</dbReference>
<proteinExistence type="inferred from homology"/>
<dbReference type="PANTHER" id="PTHR11552">
    <property type="entry name" value="GLUCOSE-METHANOL-CHOLINE GMC OXIDOREDUCTASE"/>
    <property type="match status" value="1"/>
</dbReference>
<comment type="similarity">
    <text evidence="1">Belongs to the GMC oxidoreductase family.</text>
</comment>
<dbReference type="EMBL" id="JAGTJR010000013">
    <property type="protein sequence ID" value="KAH7050281.1"/>
    <property type="molecule type" value="Genomic_DNA"/>
</dbReference>
<reference evidence="4 5" key="1">
    <citation type="journal article" date="2021" name="Nat. Commun.">
        <title>Genetic determinants of endophytism in the Arabidopsis root mycobiome.</title>
        <authorList>
            <person name="Mesny F."/>
            <person name="Miyauchi S."/>
            <person name="Thiergart T."/>
            <person name="Pickel B."/>
            <person name="Atanasova L."/>
            <person name="Karlsson M."/>
            <person name="Huettel B."/>
            <person name="Barry K.W."/>
            <person name="Haridas S."/>
            <person name="Chen C."/>
            <person name="Bauer D."/>
            <person name="Andreopoulos W."/>
            <person name="Pangilinan J."/>
            <person name="LaButti K."/>
            <person name="Riley R."/>
            <person name="Lipzen A."/>
            <person name="Clum A."/>
            <person name="Drula E."/>
            <person name="Henrissat B."/>
            <person name="Kohler A."/>
            <person name="Grigoriev I.V."/>
            <person name="Martin F.M."/>
            <person name="Hacquard S."/>
        </authorList>
    </citation>
    <scope>NUCLEOTIDE SEQUENCE [LARGE SCALE GENOMIC DNA]</scope>
    <source>
        <strain evidence="4 5">MPI-SDFR-AT-0080</strain>
    </source>
</reference>
<gene>
    <name evidence="4" type="ORF">B0J12DRAFT_699671</name>
</gene>
<evidence type="ECO:0000256" key="2">
    <source>
        <dbReference type="SAM" id="SignalP"/>
    </source>
</evidence>
<organism evidence="4 5">
    <name type="scientific">Macrophomina phaseolina</name>
    <dbReference type="NCBI Taxonomy" id="35725"/>
    <lineage>
        <taxon>Eukaryota</taxon>
        <taxon>Fungi</taxon>
        <taxon>Dikarya</taxon>
        <taxon>Ascomycota</taxon>
        <taxon>Pezizomycotina</taxon>
        <taxon>Dothideomycetes</taxon>
        <taxon>Dothideomycetes incertae sedis</taxon>
        <taxon>Botryosphaeriales</taxon>
        <taxon>Botryosphaeriaceae</taxon>
        <taxon>Macrophomina</taxon>
    </lineage>
</organism>
<dbReference type="InterPro" id="IPR012132">
    <property type="entry name" value="GMC_OxRdtase"/>
</dbReference>
<protein>
    <recommendedName>
        <fullName evidence="3">Glucose-methanol-choline oxidoreductase N-terminal domain-containing protein</fullName>
    </recommendedName>
</protein>
<dbReference type="PROSITE" id="PS00624">
    <property type="entry name" value="GMC_OXRED_2"/>
    <property type="match status" value="1"/>
</dbReference>
<name>A0ABQ8GBQ8_9PEZI</name>
<dbReference type="InterPro" id="IPR000172">
    <property type="entry name" value="GMC_OxRdtase_N"/>
</dbReference>
<evidence type="ECO:0000313" key="5">
    <source>
        <dbReference type="Proteomes" id="UP000774617"/>
    </source>
</evidence>
<keyword evidence="2" id="KW-0732">Signal</keyword>
<dbReference type="Proteomes" id="UP000774617">
    <property type="component" value="Unassembled WGS sequence"/>
</dbReference>
<feature type="chain" id="PRO_5046260772" description="Glucose-methanol-choline oxidoreductase N-terminal domain-containing protein" evidence="2">
    <location>
        <begin position="19"/>
        <end position="635"/>
    </location>
</feature>
<evidence type="ECO:0000313" key="4">
    <source>
        <dbReference type="EMBL" id="KAH7050281.1"/>
    </source>
</evidence>
<evidence type="ECO:0000259" key="3">
    <source>
        <dbReference type="PROSITE" id="PS00624"/>
    </source>
</evidence>
<evidence type="ECO:0000256" key="1">
    <source>
        <dbReference type="ARBA" id="ARBA00010790"/>
    </source>
</evidence>
<dbReference type="SUPFAM" id="SSF51905">
    <property type="entry name" value="FAD/NAD(P)-binding domain"/>
    <property type="match status" value="1"/>
</dbReference>
<dbReference type="Gene3D" id="3.50.50.60">
    <property type="entry name" value="FAD/NAD(P)-binding domain"/>
    <property type="match status" value="1"/>
</dbReference>
<dbReference type="Pfam" id="PF05199">
    <property type="entry name" value="GMC_oxred_C"/>
    <property type="match status" value="1"/>
</dbReference>
<comment type="caution">
    <text evidence="4">The sequence shown here is derived from an EMBL/GenBank/DDBJ whole genome shotgun (WGS) entry which is preliminary data.</text>
</comment>
<dbReference type="InterPro" id="IPR007867">
    <property type="entry name" value="GMC_OxRtase_C"/>
</dbReference>
<accession>A0ABQ8GBQ8</accession>
<dbReference type="Gene3D" id="3.30.560.10">
    <property type="entry name" value="Glucose Oxidase, domain 3"/>
    <property type="match status" value="1"/>
</dbReference>
<dbReference type="SUPFAM" id="SSF54373">
    <property type="entry name" value="FAD-linked reductases, C-terminal domain"/>
    <property type="match status" value="1"/>
</dbReference>
<keyword evidence="5" id="KW-1185">Reference proteome</keyword>
<feature type="signal peptide" evidence="2">
    <location>
        <begin position="1"/>
        <end position="18"/>
    </location>
</feature>
<sequence>MCLRDFAFILALVIGVQAKLGRLAQVVGRDVSLQDSYDFVVAGGGTSGLTVADRLTEDPNITVLVIEYGPLDKHEDSVLVPGLLDLDTTPYWFNLTSAPQEGLNNKTFRVPAAAVVGGGTVINGMFFDRGTAADYDLWEQLGNPGWGWDGLLPYFRKRAVDLPAPKSENFTPPAESFAAEWNISWDLSAHGREGPVQSSFPVFQFGSTKNFLRACLSLGLVKPSDQASGNKAGVSWVPSSLDYTNQTRSYSRVAHYDRVISSRPNYHLLTMHTVSKVLFSDDNAATGVEYFSRETGEVSTVTASKEVIIAAGAVHTPQILQLSGIGPKALLDSLDIPVVKDLSGVGHNLQDHPAIYTQWNFSNLPLPSVESLDVNQTQIDEALFLYRTNRTGAFTQVDRGGNQAAFVPLSKLLSSSPSTYASILALAASTSPTDIYPPSTPPSVLAGYAQQLARIIPQLSSPTEPVYEFTSGGSSTLPVVFLKSLSRGTVAITSTNASTQPRVDYRTIRAPSDIAVVRAALRWARTLMRTDAMLEMEPHESLPGASAQDDAALDDVIRANANPGYQHVTASCAMMPEEWGGVVDSRLRVYGVERVRIVDASIMPVIPGTHTSSTVYAVAEKVGVCRLLIDWGTRY</sequence>